<protein>
    <recommendedName>
        <fullName evidence="7">RanBP2-type domain-containing protein</fullName>
    </recommendedName>
</protein>
<dbReference type="PROSITE" id="PS01358">
    <property type="entry name" value="ZF_RANBP2_1"/>
    <property type="match status" value="1"/>
</dbReference>
<feature type="region of interest" description="Disordered" evidence="6">
    <location>
        <begin position="101"/>
        <end position="156"/>
    </location>
</feature>
<gene>
    <name evidence="8" type="ORF">J437_LFUL005188</name>
</gene>
<reference evidence="8" key="2">
    <citation type="submission" date="2017-10" db="EMBL/GenBank/DDBJ databases">
        <title>Ladona fulva Genome sequencing and assembly.</title>
        <authorList>
            <person name="Murali S."/>
            <person name="Richards S."/>
            <person name="Bandaranaike D."/>
            <person name="Bellair M."/>
            <person name="Blankenburg K."/>
            <person name="Chao H."/>
            <person name="Dinh H."/>
            <person name="Doddapaneni H."/>
            <person name="Dugan-Rocha S."/>
            <person name="Elkadiri S."/>
            <person name="Gnanaolivu R."/>
            <person name="Hernandez B."/>
            <person name="Skinner E."/>
            <person name="Javaid M."/>
            <person name="Lee S."/>
            <person name="Li M."/>
            <person name="Ming W."/>
            <person name="Munidasa M."/>
            <person name="Muniz J."/>
            <person name="Nguyen L."/>
            <person name="Hughes D."/>
            <person name="Osuji N."/>
            <person name="Pu L.-L."/>
            <person name="Puazo M."/>
            <person name="Qu C."/>
            <person name="Quiroz J."/>
            <person name="Raj R."/>
            <person name="Weissenberger G."/>
            <person name="Xin Y."/>
            <person name="Zou X."/>
            <person name="Han Y."/>
            <person name="Worley K."/>
            <person name="Muzny D."/>
            <person name="Gibbs R."/>
        </authorList>
    </citation>
    <scope>NUCLEOTIDE SEQUENCE</scope>
    <source>
        <strain evidence="8">Sampled in the wild</strain>
    </source>
</reference>
<keyword evidence="1" id="KW-0479">Metal-binding</keyword>
<evidence type="ECO:0000313" key="8">
    <source>
        <dbReference type="EMBL" id="KAG8237081.1"/>
    </source>
</evidence>
<evidence type="ECO:0000256" key="6">
    <source>
        <dbReference type="SAM" id="MobiDB-lite"/>
    </source>
</evidence>
<keyword evidence="2 4" id="KW-0863">Zinc-finger</keyword>
<dbReference type="OrthoDB" id="6367910at2759"/>
<keyword evidence="3" id="KW-0862">Zinc</keyword>
<dbReference type="Proteomes" id="UP000792457">
    <property type="component" value="Unassembled WGS sequence"/>
</dbReference>
<dbReference type="SUPFAM" id="SSF90209">
    <property type="entry name" value="Ran binding protein zinc finger-like"/>
    <property type="match status" value="1"/>
</dbReference>
<feature type="compositionally biased region" description="Basic and acidic residues" evidence="6">
    <location>
        <begin position="212"/>
        <end position="221"/>
    </location>
</feature>
<dbReference type="AlphaFoldDB" id="A0A8K0P7T6"/>
<evidence type="ECO:0000256" key="2">
    <source>
        <dbReference type="ARBA" id="ARBA00022771"/>
    </source>
</evidence>
<feature type="domain" description="RanBP2-type" evidence="7">
    <location>
        <begin position="157"/>
        <end position="187"/>
    </location>
</feature>
<dbReference type="SMART" id="SM00547">
    <property type="entry name" value="ZnF_RBZ"/>
    <property type="match status" value="1"/>
</dbReference>
<dbReference type="EMBL" id="KZ309122">
    <property type="protein sequence ID" value="KAG8237081.1"/>
    <property type="molecule type" value="Genomic_DNA"/>
</dbReference>
<dbReference type="InterPro" id="IPR036443">
    <property type="entry name" value="Znf_RanBP2_sf"/>
</dbReference>
<dbReference type="GO" id="GO:0008270">
    <property type="term" value="F:zinc ion binding"/>
    <property type="evidence" value="ECO:0007669"/>
    <property type="project" value="UniProtKB-KW"/>
</dbReference>
<feature type="compositionally biased region" description="Polar residues" evidence="6">
    <location>
        <begin position="101"/>
        <end position="110"/>
    </location>
</feature>
<feature type="coiled-coil region" evidence="5">
    <location>
        <begin position="1"/>
        <end position="61"/>
    </location>
</feature>
<dbReference type="InterPro" id="IPR001876">
    <property type="entry name" value="Znf_RanBP2"/>
</dbReference>
<feature type="compositionally biased region" description="Basic and acidic residues" evidence="6">
    <location>
        <begin position="111"/>
        <end position="125"/>
    </location>
</feature>
<evidence type="ECO:0000256" key="1">
    <source>
        <dbReference type="ARBA" id="ARBA00022723"/>
    </source>
</evidence>
<dbReference type="Gene3D" id="4.10.1060.10">
    <property type="entry name" value="Zinc finger, RanBP2-type"/>
    <property type="match status" value="1"/>
</dbReference>
<name>A0A8K0P7T6_LADFU</name>
<evidence type="ECO:0000256" key="3">
    <source>
        <dbReference type="ARBA" id="ARBA00022833"/>
    </source>
</evidence>
<accession>A0A8K0P7T6</accession>
<reference evidence="8" key="1">
    <citation type="submission" date="2013-04" db="EMBL/GenBank/DDBJ databases">
        <authorList>
            <person name="Qu J."/>
            <person name="Murali S.C."/>
            <person name="Bandaranaike D."/>
            <person name="Bellair M."/>
            <person name="Blankenburg K."/>
            <person name="Chao H."/>
            <person name="Dinh H."/>
            <person name="Doddapaneni H."/>
            <person name="Downs B."/>
            <person name="Dugan-Rocha S."/>
            <person name="Elkadiri S."/>
            <person name="Gnanaolivu R.D."/>
            <person name="Hernandez B."/>
            <person name="Javaid M."/>
            <person name="Jayaseelan J.C."/>
            <person name="Lee S."/>
            <person name="Li M."/>
            <person name="Ming W."/>
            <person name="Munidasa M."/>
            <person name="Muniz J."/>
            <person name="Nguyen L."/>
            <person name="Ongeri F."/>
            <person name="Osuji N."/>
            <person name="Pu L.-L."/>
            <person name="Puazo M."/>
            <person name="Qu C."/>
            <person name="Quiroz J."/>
            <person name="Raj R."/>
            <person name="Weissenberger G."/>
            <person name="Xin Y."/>
            <person name="Zou X."/>
            <person name="Han Y."/>
            <person name="Richards S."/>
            <person name="Worley K."/>
            <person name="Muzny D."/>
            <person name="Gibbs R."/>
        </authorList>
    </citation>
    <scope>NUCLEOTIDE SEQUENCE</scope>
    <source>
        <strain evidence="8">Sampled in the wild</strain>
    </source>
</reference>
<comment type="caution">
    <text evidence="8">The sequence shown here is derived from an EMBL/GenBank/DDBJ whole genome shotgun (WGS) entry which is preliminary data.</text>
</comment>
<dbReference type="PROSITE" id="PS50199">
    <property type="entry name" value="ZF_RANBP2_2"/>
    <property type="match status" value="1"/>
</dbReference>
<keyword evidence="5" id="KW-0175">Coiled coil</keyword>
<sequence length="310" mass="34743">MNKERAKLKSMQEEARMMEKDLRQREMQQSSHATFPIIQRVHTLRQEIQVLQEECRKMTDEVDLYSDIQVPLGETNEEFYKNIYTGQHGWVLLPPLNAQSHASQNFSGPDNTDHLSRESSGRNRNDPTSPGMHIPRNLPGERVRESTDEGLQSGLGGEGPNWTCSMCTFHNHPALDKCEQCEMPRIILGMPSGGTLISRSPCYPQPNSLPKRPSDNLHHDSLPAMSEPSHSHPAADSCELRAVSDNILNMPHSGSVVSNSPNSLQSNYNIPKRSFENVHTESLPLDSEPSQNHPVLNSCELQVVPSELIN</sequence>
<evidence type="ECO:0000256" key="4">
    <source>
        <dbReference type="PROSITE-ProRule" id="PRU00322"/>
    </source>
</evidence>
<dbReference type="PANTHER" id="PTHR46253">
    <property type="entry name" value="TGF-BETA-ACTIVATED KINASE 1 AND MAP3K7-BINDING PROTEIN TAB"/>
    <property type="match status" value="1"/>
</dbReference>
<feature type="region of interest" description="Disordered" evidence="6">
    <location>
        <begin position="204"/>
        <end position="234"/>
    </location>
</feature>
<dbReference type="PANTHER" id="PTHR46253:SF1">
    <property type="entry name" value="TAB2"/>
    <property type="match status" value="1"/>
</dbReference>
<evidence type="ECO:0000256" key="5">
    <source>
        <dbReference type="SAM" id="Coils"/>
    </source>
</evidence>
<proteinExistence type="predicted"/>
<evidence type="ECO:0000259" key="7">
    <source>
        <dbReference type="PROSITE" id="PS50199"/>
    </source>
</evidence>
<keyword evidence="9" id="KW-1185">Reference proteome</keyword>
<evidence type="ECO:0000313" key="9">
    <source>
        <dbReference type="Proteomes" id="UP000792457"/>
    </source>
</evidence>
<organism evidence="8 9">
    <name type="scientific">Ladona fulva</name>
    <name type="common">Scarce chaser dragonfly</name>
    <name type="synonym">Libellula fulva</name>
    <dbReference type="NCBI Taxonomy" id="123851"/>
    <lineage>
        <taxon>Eukaryota</taxon>
        <taxon>Metazoa</taxon>
        <taxon>Ecdysozoa</taxon>
        <taxon>Arthropoda</taxon>
        <taxon>Hexapoda</taxon>
        <taxon>Insecta</taxon>
        <taxon>Pterygota</taxon>
        <taxon>Palaeoptera</taxon>
        <taxon>Odonata</taxon>
        <taxon>Epiprocta</taxon>
        <taxon>Anisoptera</taxon>
        <taxon>Libelluloidea</taxon>
        <taxon>Libellulidae</taxon>
        <taxon>Ladona</taxon>
    </lineage>
</organism>